<keyword evidence="2" id="KW-1185">Reference proteome</keyword>
<accession>A0A1Y6D0Q3</accession>
<dbReference type="AlphaFoldDB" id="A0A1Y6D0Q3"/>
<dbReference type="STRING" id="1760988.SAMN02949497_3551"/>
<organism evidence="1 2">
    <name type="scientific">Methylomagnum ishizawai</name>
    <dbReference type="NCBI Taxonomy" id="1760988"/>
    <lineage>
        <taxon>Bacteria</taxon>
        <taxon>Pseudomonadati</taxon>
        <taxon>Pseudomonadota</taxon>
        <taxon>Gammaproteobacteria</taxon>
        <taxon>Methylococcales</taxon>
        <taxon>Methylococcaceae</taxon>
        <taxon>Methylomagnum</taxon>
    </lineage>
</organism>
<dbReference type="EMBL" id="FXAM01000001">
    <property type="protein sequence ID" value="SMF96166.1"/>
    <property type="molecule type" value="Genomic_DNA"/>
</dbReference>
<protein>
    <submittedName>
        <fullName evidence="1">Uncharacterized protein</fullName>
    </submittedName>
</protein>
<proteinExistence type="predicted"/>
<dbReference type="Proteomes" id="UP000192923">
    <property type="component" value="Unassembled WGS sequence"/>
</dbReference>
<gene>
    <name evidence="1" type="ORF">SAMN02949497_3551</name>
</gene>
<evidence type="ECO:0000313" key="2">
    <source>
        <dbReference type="Proteomes" id="UP000192923"/>
    </source>
</evidence>
<reference evidence="1 2" key="1">
    <citation type="submission" date="2016-12" db="EMBL/GenBank/DDBJ databases">
        <authorList>
            <person name="Song W.-J."/>
            <person name="Kurnit D.M."/>
        </authorList>
    </citation>
    <scope>NUCLEOTIDE SEQUENCE [LARGE SCALE GENOMIC DNA]</scope>
    <source>
        <strain evidence="1 2">175</strain>
    </source>
</reference>
<name>A0A1Y6D0Q3_9GAMM</name>
<dbReference type="OrthoDB" id="9802752at2"/>
<dbReference type="RefSeq" id="WP_085214996.1">
    <property type="nucleotide sequence ID" value="NZ_FXAM01000001.1"/>
</dbReference>
<sequence length="180" mass="19931">MANHAQIAPFSWGDVSLSQAVHVNGIPHATKIAIGEWLEYSFPRESINKILERNPYLEAFSVEVNLTSTDGKNYDTTVYHPMGFLLIVMESGQPKAQAAKVAIAAFVWHFCGGQDIAAKDAIQLRQVLLKTLAALQSCHCAFSQRILLDQVRDVCRQLRQPIPDLSLIGKDPKQTALEGF</sequence>
<evidence type="ECO:0000313" key="1">
    <source>
        <dbReference type="EMBL" id="SMF96166.1"/>
    </source>
</evidence>